<dbReference type="AlphaFoldDB" id="A0A6C0LIU3"/>
<dbReference type="EMBL" id="MN740498">
    <property type="protein sequence ID" value="QHU29905.1"/>
    <property type="molecule type" value="Genomic_DNA"/>
</dbReference>
<organism evidence="1">
    <name type="scientific">viral metagenome</name>
    <dbReference type="NCBI Taxonomy" id="1070528"/>
    <lineage>
        <taxon>unclassified sequences</taxon>
        <taxon>metagenomes</taxon>
        <taxon>organismal metagenomes</taxon>
    </lineage>
</organism>
<reference evidence="1" key="1">
    <citation type="journal article" date="2020" name="Nature">
        <title>Giant virus diversity and host interactions through global metagenomics.</title>
        <authorList>
            <person name="Schulz F."/>
            <person name="Roux S."/>
            <person name="Paez-Espino D."/>
            <person name="Jungbluth S."/>
            <person name="Walsh D.A."/>
            <person name="Denef V.J."/>
            <person name="McMahon K.D."/>
            <person name="Konstantinidis K.T."/>
            <person name="Eloe-Fadrosh E.A."/>
            <person name="Kyrpides N.C."/>
            <person name="Woyke T."/>
        </authorList>
    </citation>
    <scope>NUCLEOTIDE SEQUENCE</scope>
    <source>
        <strain evidence="1">GVMAG-M-3300027810-10</strain>
    </source>
</reference>
<sequence>MDKKILYNMKKFPYELVNIIIDYDGRIKYKLNNAIDYHKYVNVIHKYDERYNIITPIIDKKCKIMKYTAISHNKTSFYFEFAFDKQPNLMLWYDYCWSDNNEFEIGYIDMTGSGRVFGSNPFRTIYK</sequence>
<name>A0A6C0LIU3_9ZZZZ</name>
<protein>
    <submittedName>
        <fullName evidence="1">Uncharacterized protein</fullName>
    </submittedName>
</protein>
<accession>A0A6C0LIU3</accession>
<proteinExistence type="predicted"/>
<evidence type="ECO:0000313" key="1">
    <source>
        <dbReference type="EMBL" id="QHU29905.1"/>
    </source>
</evidence>